<organism evidence="1 2">
    <name type="scientific">Motilimonas cestriensis</name>
    <dbReference type="NCBI Taxonomy" id="2742685"/>
    <lineage>
        <taxon>Bacteria</taxon>
        <taxon>Pseudomonadati</taxon>
        <taxon>Pseudomonadota</taxon>
        <taxon>Gammaproteobacteria</taxon>
        <taxon>Alteromonadales</taxon>
        <taxon>Alteromonadales genera incertae sedis</taxon>
        <taxon>Motilimonas</taxon>
    </lineage>
</organism>
<dbReference type="SMART" id="SM01236">
    <property type="entry name" value="Haem_oxygenase_2"/>
    <property type="match status" value="1"/>
</dbReference>
<dbReference type="Proteomes" id="UP001201273">
    <property type="component" value="Unassembled WGS sequence"/>
</dbReference>
<keyword evidence="2" id="KW-1185">Reference proteome</keyword>
<dbReference type="SUPFAM" id="SSF48613">
    <property type="entry name" value="Heme oxygenase-like"/>
    <property type="match status" value="1"/>
</dbReference>
<dbReference type="EMBL" id="JAIMJA010000005">
    <property type="protein sequence ID" value="MCE2594520.1"/>
    <property type="molecule type" value="Genomic_DNA"/>
</dbReference>
<name>A0ABS8W7R0_9GAMM</name>
<sequence>MSFFQRLISETQAEQQAFLSRDVFRKTREADVSLGDYQAFLTQAYHHVKHTVPLLMACGSRLPQQYHWLQSAVAEYIEEEIGHEQWILNDLGAAGGERDRVPYIKPHPSTEVMVAYAYHQIERVNPLAFFGMVHVLEGTSTAMATETAAIVQQALNLPDNAFSYLRSHGSLDIEHVAFFERLMNKITDPDDQDCIIHATKMFYRLYGEVLSSAVEVKDE</sequence>
<dbReference type="Gene3D" id="1.20.910.10">
    <property type="entry name" value="Heme oxygenase-like"/>
    <property type="match status" value="1"/>
</dbReference>
<accession>A0ABS8W7R0</accession>
<evidence type="ECO:0000313" key="2">
    <source>
        <dbReference type="Proteomes" id="UP001201273"/>
    </source>
</evidence>
<gene>
    <name evidence="1" type="ORF">K6Y31_06805</name>
</gene>
<dbReference type="RefSeq" id="WP_233052057.1">
    <property type="nucleotide sequence ID" value="NZ_JAIMJA010000005.1"/>
</dbReference>
<reference evidence="1 2" key="1">
    <citation type="journal article" date="2022" name="Environ. Microbiol. Rep.">
        <title>Eco-phylogenetic analyses reveal divergent evolution of vitamin B12 metabolism in the marine bacterial family 'Psychromonadaceae'.</title>
        <authorList>
            <person name="Jin X."/>
            <person name="Yang Y."/>
            <person name="Cao H."/>
            <person name="Gao B."/>
            <person name="Zhao Z."/>
        </authorList>
    </citation>
    <scope>NUCLEOTIDE SEQUENCE [LARGE SCALE GENOMIC DNA]</scope>
    <source>
        <strain evidence="1 2">MKS20</strain>
    </source>
</reference>
<comment type="caution">
    <text evidence="1">The sequence shown here is derived from an EMBL/GenBank/DDBJ whole genome shotgun (WGS) entry which is preliminary data.</text>
</comment>
<dbReference type="Pfam" id="PF14518">
    <property type="entry name" value="Haem_oxygenas_2"/>
    <property type="match status" value="1"/>
</dbReference>
<proteinExistence type="predicted"/>
<dbReference type="InterPro" id="IPR016084">
    <property type="entry name" value="Haem_Oase-like_multi-hlx"/>
</dbReference>
<evidence type="ECO:0000313" key="1">
    <source>
        <dbReference type="EMBL" id="MCE2594520.1"/>
    </source>
</evidence>
<protein>
    <submittedName>
        <fullName evidence="1">Iron-containing redox enzyme family protein</fullName>
    </submittedName>
</protein>